<protein>
    <submittedName>
        <fullName evidence="1">Uncharacterized protein</fullName>
    </submittedName>
</protein>
<dbReference type="EMBL" id="MHNN01000012">
    <property type="protein sequence ID" value="OGZ46298.1"/>
    <property type="molecule type" value="Genomic_DNA"/>
</dbReference>
<comment type="caution">
    <text evidence="1">The sequence shown here is derived from an EMBL/GenBank/DDBJ whole genome shotgun (WGS) entry which is preliminary data.</text>
</comment>
<gene>
    <name evidence="1" type="ORF">A3J54_02710</name>
</gene>
<dbReference type="AlphaFoldDB" id="A0A1G2G8U6"/>
<dbReference type="Proteomes" id="UP000176576">
    <property type="component" value="Unassembled WGS sequence"/>
</dbReference>
<sequence length="93" mass="9931">MGVKSMLGRGVCTLLGVVLLVVLWTYASGVIVTMLDFNLMAIKWICGLLPGDYSSMTESALRMGLGADKALLFAEASAVVKMLLAIPRGLIRK</sequence>
<name>A0A1G2G8U6_9BACT</name>
<evidence type="ECO:0000313" key="2">
    <source>
        <dbReference type="Proteomes" id="UP000176576"/>
    </source>
</evidence>
<organism evidence="1 2">
    <name type="scientific">Candidatus Ryanbacteria bacterium RIFCSPHIGHO2_02_FULL_45_13b</name>
    <dbReference type="NCBI Taxonomy" id="1802117"/>
    <lineage>
        <taxon>Bacteria</taxon>
        <taxon>Candidatus Ryaniibacteriota</taxon>
    </lineage>
</organism>
<accession>A0A1G2G8U6</accession>
<evidence type="ECO:0000313" key="1">
    <source>
        <dbReference type="EMBL" id="OGZ46298.1"/>
    </source>
</evidence>
<proteinExistence type="predicted"/>
<reference evidence="1 2" key="1">
    <citation type="journal article" date="2016" name="Nat. Commun.">
        <title>Thousands of microbial genomes shed light on interconnected biogeochemical processes in an aquifer system.</title>
        <authorList>
            <person name="Anantharaman K."/>
            <person name="Brown C.T."/>
            <person name="Hug L.A."/>
            <person name="Sharon I."/>
            <person name="Castelle C.J."/>
            <person name="Probst A.J."/>
            <person name="Thomas B.C."/>
            <person name="Singh A."/>
            <person name="Wilkins M.J."/>
            <person name="Karaoz U."/>
            <person name="Brodie E.L."/>
            <person name="Williams K.H."/>
            <person name="Hubbard S.S."/>
            <person name="Banfield J.F."/>
        </authorList>
    </citation>
    <scope>NUCLEOTIDE SEQUENCE [LARGE SCALE GENOMIC DNA]</scope>
</reference>